<dbReference type="EMBL" id="FUXF01000041">
    <property type="protein sequence ID" value="SJZ65375.1"/>
    <property type="molecule type" value="Genomic_DNA"/>
</dbReference>
<dbReference type="AlphaFoldDB" id="A0A1T4MES1"/>
<evidence type="ECO:0000313" key="2">
    <source>
        <dbReference type="Proteomes" id="UP000190389"/>
    </source>
</evidence>
<gene>
    <name evidence="1" type="ORF">SAMN02745154_00696</name>
</gene>
<accession>A0A1T4MES1</accession>
<dbReference type="Gene3D" id="3.40.50.1110">
    <property type="entry name" value="SGNH hydrolase"/>
    <property type="match status" value="1"/>
</dbReference>
<keyword evidence="1" id="KW-0378">Hydrolase</keyword>
<sequence length="1164" mass="134813">MEQNKTLSTTIINNYMKNKSPFFIDKTKKIKYVAIGDSVTAGFDGTLARDYPGEMQNDEIIGISYPAFLARLLNQDNRVEAFINYSASGSRIADWIKMLELNYDNSNNDLPDWDDVDRAFRVNKGGAKQIVASAIKELKQANLVTILIGANDFFYLFFKAAAKSKPFELIQELNNKSPDYQKICDYIVDISKSIIPEIEKRLYALLSKIRDFAPVANINIIAYPMSLSVLKPALDDFFSSVLSCENKNPIQIIFNQLNGVMYKVASELSLTVINPYNEQYWVQNSTKLTSFYFDVHPNTIGYKKMAMDIYLKLVTPSRNVSNYYPYIDFTQQYLDSDLNLNWEIQANEDNDIVLGKTTDDYLHKYIPFVAKIDRTRNLKNYGERLIRLSQTFKNITKEVMIGLTTNQSFAKIDPNFELKDLILKNEDDLLNNDMEKVVNSGLIQNLLADFQKELVKLEQKDQLEIWNFKYALKKSLLKSENFFNSIRLVSGSNFLEKNYRELKIILAKIVNKLFKENTTTVINWITLFISPFAKHLGIKSNNIKKLLALIIPNERFIQIAHITVNLFVDNSDNLKNVKSYDELVNVFIYDEETIKKIANILSELIYEVLNNHTTKNIITDIFWNILTENNYQNNISKEQLEKVMVEISEDLSFIKSAMFKEVTSTFLKSFIFNLNKYGIENFEKAFIESIILIFEYLENNTSVDEKFSKDNIIKKTAGSKVIYNNKIFFRQLVRNILNKTSNGSLIDEFTNFIPIKHENLPAILEKYINICLSNYGEVVSKSASVILIDQLNEELGFKFNQDSDYDLFNEAIKAVLKSIKNTQELQIIIEKSVKLITNTDFSQSPNKLMLIINLLVKSFFSILTDKEGKISVNEIFNKTIFIKKILNNIEPQLYARFINRLFEVSNKEQMSGIYAILNLILSLPDNYHPNANTETKFSIKQKVSLAQNKIKKVMELNSHIVIDVPVYKIIPKLKKFMGVIFEPLFINLIKQNKTINNQDIINYKNTDGYKALYRFTTTILWILKDKINNRYLFWNASSFNLEKIFLDGTEIGFNNALNKFNHIFDTLNNDSKFACGAKYNSKSYNFEFITGNRSTWTTYKNYWPDQLLAYLHYNKQFVNNKVTINGWTIDKYSGNLMVEVLLNSLEKGYLEGDKSIIKKKLLLK</sequence>
<dbReference type="InterPro" id="IPR036514">
    <property type="entry name" value="SGNH_hydro_sf"/>
</dbReference>
<name>A0A1T4MES1_9BACT</name>
<reference evidence="2" key="1">
    <citation type="submission" date="2017-02" db="EMBL/GenBank/DDBJ databases">
        <authorList>
            <person name="Varghese N."/>
            <person name="Submissions S."/>
        </authorList>
    </citation>
    <scope>NUCLEOTIDE SEQUENCE [LARGE SCALE GENOMIC DNA]</scope>
    <source>
        <strain evidence="2">ATCC 27862</strain>
    </source>
</reference>
<keyword evidence="2" id="KW-1185">Reference proteome</keyword>
<protein>
    <submittedName>
        <fullName evidence="1">GDSL-like Lipase/Acylhydrolase family protein</fullName>
    </submittedName>
</protein>
<dbReference type="RefSeq" id="WP_078747382.1">
    <property type="nucleotide sequence ID" value="NZ_FUXF01000041.1"/>
</dbReference>
<dbReference type="STRING" id="171291.SAMN02745154_00696"/>
<dbReference type="Proteomes" id="UP000190389">
    <property type="component" value="Unassembled WGS sequence"/>
</dbReference>
<evidence type="ECO:0000313" key="1">
    <source>
        <dbReference type="EMBL" id="SJZ65375.1"/>
    </source>
</evidence>
<dbReference type="CDD" id="cd00229">
    <property type="entry name" value="SGNH_hydrolase"/>
    <property type="match status" value="1"/>
</dbReference>
<organism evidence="1 2">
    <name type="scientific">Mycoplasmopsis verecunda</name>
    <dbReference type="NCBI Taxonomy" id="171291"/>
    <lineage>
        <taxon>Bacteria</taxon>
        <taxon>Bacillati</taxon>
        <taxon>Mycoplasmatota</taxon>
        <taxon>Mycoplasmoidales</taxon>
        <taxon>Metamycoplasmataceae</taxon>
        <taxon>Mycoplasmopsis</taxon>
    </lineage>
</organism>
<dbReference type="InterPro" id="IPR001087">
    <property type="entry name" value="GDSL"/>
</dbReference>
<proteinExistence type="predicted"/>
<dbReference type="OrthoDB" id="399880at2"/>
<dbReference type="GO" id="GO:0016788">
    <property type="term" value="F:hydrolase activity, acting on ester bonds"/>
    <property type="evidence" value="ECO:0007669"/>
    <property type="project" value="InterPro"/>
</dbReference>
<dbReference type="Pfam" id="PF00657">
    <property type="entry name" value="Lipase_GDSL"/>
    <property type="match status" value="1"/>
</dbReference>
<dbReference type="SUPFAM" id="SSF52266">
    <property type="entry name" value="SGNH hydrolase"/>
    <property type="match status" value="1"/>
</dbReference>